<gene>
    <name evidence="4" type="ORF">ABXS70_19765</name>
</gene>
<dbReference type="InterPro" id="IPR001296">
    <property type="entry name" value="Glyco_trans_1"/>
</dbReference>
<evidence type="ECO:0000259" key="2">
    <source>
        <dbReference type="Pfam" id="PF00534"/>
    </source>
</evidence>
<dbReference type="PANTHER" id="PTHR45947">
    <property type="entry name" value="SULFOQUINOVOSYL TRANSFERASE SQD2"/>
    <property type="match status" value="1"/>
</dbReference>
<accession>A0AAU8N9Z0</accession>
<dbReference type="Pfam" id="PF13439">
    <property type="entry name" value="Glyco_transf_4"/>
    <property type="match status" value="1"/>
</dbReference>
<keyword evidence="4" id="KW-0328">Glycosyltransferase</keyword>
<dbReference type="SUPFAM" id="SSF53756">
    <property type="entry name" value="UDP-Glycosyltransferase/glycogen phosphorylase"/>
    <property type="match status" value="1"/>
</dbReference>
<dbReference type="GO" id="GO:0016757">
    <property type="term" value="F:glycosyltransferase activity"/>
    <property type="evidence" value="ECO:0007669"/>
    <property type="project" value="UniProtKB-KW"/>
</dbReference>
<keyword evidence="4" id="KW-0808">Transferase</keyword>
<dbReference type="Gene3D" id="3.40.50.2000">
    <property type="entry name" value="Glycogen Phosphorylase B"/>
    <property type="match status" value="2"/>
</dbReference>
<dbReference type="EC" id="2.4.-.-" evidence="4"/>
<dbReference type="EMBL" id="CP159992">
    <property type="protein sequence ID" value="XCP93441.1"/>
    <property type="molecule type" value="Genomic_DNA"/>
</dbReference>
<feature type="domain" description="Glycosyltransferase subfamily 4-like N-terminal" evidence="3">
    <location>
        <begin position="11"/>
        <end position="168"/>
    </location>
</feature>
<sequence length="396" mass="45978">MKVLHIGEYVVGGVATYLNELAAYQSQFFDVYLMMSDYNSASDFDLDPDHILRYEYRRHPKYFLSAMNCIRKAIQRIQPDIIHIHSSFAGMLARSLFFVFPPKASVFYCSHGWSFLMDTKPRLKKAYYMIEKMLEFKTDFIINISKYELEQSVRLGMSSTKSRFVYSGLRERNSRPPSESNTSVLLDPVKGDNVIRLLFVGRYDRQKGLDVLLDVLAQYPDLQDLTQLYVIGDSVLEKNEWTFPENVVRLGWVDNASIDLYYQQCDAVIMPSRWEGLPLVALEAMKNRKAVISSSRASLPELVSHEVNGYIFDLDQPEELVHILRRLNKKKLTEMGEIGRSIFVEKFSADRMNEEFVSLYYEARNVNVTLQHGTLTSRSENYNRNGESPKHEYDIH</sequence>
<evidence type="ECO:0000313" key="4">
    <source>
        <dbReference type="EMBL" id="XCP93441.1"/>
    </source>
</evidence>
<evidence type="ECO:0000256" key="1">
    <source>
        <dbReference type="SAM" id="MobiDB-lite"/>
    </source>
</evidence>
<feature type="compositionally biased region" description="Basic and acidic residues" evidence="1">
    <location>
        <begin position="387"/>
        <end position="396"/>
    </location>
</feature>
<dbReference type="InterPro" id="IPR028098">
    <property type="entry name" value="Glyco_trans_4-like_N"/>
</dbReference>
<protein>
    <submittedName>
        <fullName evidence="4">Glycosyltransferase</fullName>
        <ecNumber evidence="4">2.4.-.-</ecNumber>
    </submittedName>
</protein>
<organism evidence="4">
    <name type="scientific">Paenibacillus sp. AN1007</name>
    <dbReference type="NCBI Taxonomy" id="3151385"/>
    <lineage>
        <taxon>Bacteria</taxon>
        <taxon>Bacillati</taxon>
        <taxon>Bacillota</taxon>
        <taxon>Bacilli</taxon>
        <taxon>Bacillales</taxon>
        <taxon>Paenibacillaceae</taxon>
        <taxon>Paenibacillus</taxon>
    </lineage>
</organism>
<reference evidence="4" key="1">
    <citation type="submission" date="2024-05" db="EMBL/GenBank/DDBJ databases">
        <title>Draft genome assemblies of 36 bacteria isolated from hibernating arctic ground squirrels.</title>
        <authorList>
            <person name="McKee H."/>
            <person name="Mullen L."/>
            <person name="Drown D.M."/>
            <person name="Duddleston K.N."/>
        </authorList>
    </citation>
    <scope>NUCLEOTIDE SEQUENCE</scope>
    <source>
        <strain evidence="4">AN1007</strain>
    </source>
</reference>
<dbReference type="PANTHER" id="PTHR45947:SF3">
    <property type="entry name" value="SULFOQUINOVOSYL TRANSFERASE SQD2"/>
    <property type="match status" value="1"/>
</dbReference>
<feature type="domain" description="Glycosyl transferase family 1" evidence="2">
    <location>
        <begin position="194"/>
        <end position="331"/>
    </location>
</feature>
<name>A0AAU8N9Z0_9BACL</name>
<proteinExistence type="predicted"/>
<dbReference type="AlphaFoldDB" id="A0AAU8N9Z0"/>
<evidence type="ECO:0000259" key="3">
    <source>
        <dbReference type="Pfam" id="PF13439"/>
    </source>
</evidence>
<dbReference type="Pfam" id="PF00534">
    <property type="entry name" value="Glycos_transf_1"/>
    <property type="match status" value="1"/>
</dbReference>
<dbReference type="RefSeq" id="WP_366290191.1">
    <property type="nucleotide sequence ID" value="NZ_CP159992.1"/>
</dbReference>
<feature type="region of interest" description="Disordered" evidence="1">
    <location>
        <begin position="377"/>
        <end position="396"/>
    </location>
</feature>
<feature type="compositionally biased region" description="Polar residues" evidence="1">
    <location>
        <begin position="377"/>
        <end position="386"/>
    </location>
</feature>
<dbReference type="InterPro" id="IPR050194">
    <property type="entry name" value="Glycosyltransferase_grp1"/>
</dbReference>